<reference evidence="2" key="1">
    <citation type="journal article" date="2019" name="Int. J. Syst. Evol. Microbiol.">
        <title>The Global Catalogue of Microorganisms (GCM) 10K type strain sequencing project: providing services to taxonomists for standard genome sequencing and annotation.</title>
        <authorList>
            <consortium name="The Broad Institute Genomics Platform"/>
            <consortium name="The Broad Institute Genome Sequencing Center for Infectious Disease"/>
            <person name="Wu L."/>
            <person name="Ma J."/>
        </authorList>
    </citation>
    <scope>NUCLEOTIDE SEQUENCE [LARGE SCALE GENOMIC DNA]</scope>
    <source>
        <strain evidence="2">CGMCC 1.12376</strain>
    </source>
</reference>
<dbReference type="SUPFAM" id="SSF48452">
    <property type="entry name" value="TPR-like"/>
    <property type="match status" value="1"/>
</dbReference>
<accession>A0ABW4HQN2</accession>
<evidence type="ECO:0000313" key="1">
    <source>
        <dbReference type="EMBL" id="MFD1607824.1"/>
    </source>
</evidence>
<gene>
    <name evidence="1" type="ORF">ACFSBH_09165</name>
</gene>
<dbReference type="SUPFAM" id="SSF116965">
    <property type="entry name" value="Hypothetical protein MPN330"/>
    <property type="match status" value="1"/>
</dbReference>
<organism evidence="1 2">
    <name type="scientific">Oceanobacillus luteolus</name>
    <dbReference type="NCBI Taxonomy" id="1274358"/>
    <lineage>
        <taxon>Bacteria</taxon>
        <taxon>Bacillati</taxon>
        <taxon>Bacillota</taxon>
        <taxon>Bacilli</taxon>
        <taxon>Bacillales</taxon>
        <taxon>Bacillaceae</taxon>
        <taxon>Oceanobacillus</taxon>
    </lineage>
</organism>
<keyword evidence="2" id="KW-1185">Reference proteome</keyword>
<dbReference type="Pfam" id="PF14559">
    <property type="entry name" value="TPR_19"/>
    <property type="match status" value="1"/>
</dbReference>
<dbReference type="RefSeq" id="WP_251512601.1">
    <property type="nucleotide sequence ID" value="NZ_JAMBON010000006.1"/>
</dbReference>
<protein>
    <submittedName>
        <fullName evidence="1">Tetratricopeptide repeat protein</fullName>
    </submittedName>
</protein>
<sequence>MKSGNVILFPKWQKILEEESIAAIKEKKFDEALDKLNDLLSYQVKNHDIYTGKLICLMELERFDEAQELCEALIEEKDKYYYQYIHIYLTLLFQTNQYENLMEIVEDELEKGKVPSHLKESFNQLYSMSEKLSLSVITERSNLYLEELYDAVNQDNHMEQWRLIHKLRKMGTALNEKVASLLVNDHVHPLNKSAIVLWMKQQNISKPVEIHKFGIEMKVIPNETPDMKQSIIADHIENRISEVEQSNPSLYSVMETLLGHFLYVMYPITPPVEDADYIAEALHTIGNEYLNMEVPPIEDENIKKYIQEIKTADILYASIIDD</sequence>
<dbReference type="InterPro" id="IPR011990">
    <property type="entry name" value="TPR-like_helical_dom_sf"/>
</dbReference>
<name>A0ABW4HQN2_9BACI</name>
<dbReference type="Proteomes" id="UP001597221">
    <property type="component" value="Unassembled WGS sequence"/>
</dbReference>
<comment type="caution">
    <text evidence="1">The sequence shown here is derived from an EMBL/GenBank/DDBJ whole genome shotgun (WGS) entry which is preliminary data.</text>
</comment>
<dbReference type="Gene3D" id="1.25.40.10">
    <property type="entry name" value="Tetratricopeptide repeat domain"/>
    <property type="match status" value="1"/>
</dbReference>
<dbReference type="EMBL" id="JBHUDE010000042">
    <property type="protein sequence ID" value="MFD1607824.1"/>
    <property type="molecule type" value="Genomic_DNA"/>
</dbReference>
<evidence type="ECO:0000313" key="2">
    <source>
        <dbReference type="Proteomes" id="UP001597221"/>
    </source>
</evidence>
<proteinExistence type="predicted"/>